<gene>
    <name evidence="3" type="ORF">EII41_07045</name>
</gene>
<evidence type="ECO:0000259" key="2">
    <source>
        <dbReference type="Pfam" id="PF00144"/>
    </source>
</evidence>
<dbReference type="Pfam" id="PF00144">
    <property type="entry name" value="Beta-lactamase"/>
    <property type="match status" value="1"/>
</dbReference>
<evidence type="ECO:0000256" key="1">
    <source>
        <dbReference type="SAM" id="SignalP"/>
    </source>
</evidence>
<dbReference type="GO" id="GO:0016787">
    <property type="term" value="F:hydrolase activity"/>
    <property type="evidence" value="ECO:0007669"/>
    <property type="project" value="UniProtKB-KW"/>
</dbReference>
<sequence length="451" mass="49858">MLEASKRHHDISILKIKKNMKTLIALSLLLSLSMSLKAQEILTAAQSDPNTMGWMTGFPPPKERVVSAIDGSFFRFPALRYSVCHMRQFMPTTEVKAASSKQYKFKLKIDGNIDGLTFIPWGSTEAMTWKESLSKNYTDGILILHRGKIVYENYFAALKPDGVHAAMSVSKSFTGTLGALLLAQGLLDENKTAADYVPELKNSAFGDASIRQILDMTTGLKYSEDYSDPNAEIWSFSAAGNPFSKPASPEAPANYYDYLVTLRKEGQHGAAFGYKTVNTDVMGWIISRVTGKSIPTLLSELIWKPLGTHVDGYYQVDGSGIAFAGGGFGANMRDMAMFGEMIRNKGKFNKRQILPAEVVEDIMKGGNREAFAKSAHAATLKNWSYRNMWWVLHNSHGAFMARGVHGQSIYIDPTAEMVIVRFASHPEAKNSKNDPTSLPAYQAVAEYLISK</sequence>
<keyword evidence="3" id="KW-0378">Hydrolase</keyword>
<dbReference type="EMBL" id="RQYN01000021">
    <property type="protein sequence ID" value="RRD75272.1"/>
    <property type="molecule type" value="Genomic_DNA"/>
</dbReference>
<dbReference type="SUPFAM" id="SSF56601">
    <property type="entry name" value="beta-lactamase/transpeptidase-like"/>
    <property type="match status" value="1"/>
</dbReference>
<dbReference type="Gene3D" id="3.40.710.10">
    <property type="entry name" value="DD-peptidase/beta-lactamase superfamily"/>
    <property type="match status" value="1"/>
</dbReference>
<dbReference type="AlphaFoldDB" id="A0A3P1YW62"/>
<comment type="caution">
    <text evidence="3">The sequence shown here is derived from an EMBL/GenBank/DDBJ whole genome shotgun (WGS) entry which is preliminary data.</text>
</comment>
<dbReference type="InterPro" id="IPR012338">
    <property type="entry name" value="Beta-lactam/transpept-like"/>
</dbReference>
<protein>
    <submittedName>
        <fullName evidence="3">Class C beta-lactamase-related serine hydrolase</fullName>
    </submittedName>
</protein>
<feature type="chain" id="PRO_5018203378" evidence="1">
    <location>
        <begin position="39"/>
        <end position="451"/>
    </location>
</feature>
<proteinExistence type="predicted"/>
<organism evidence="3 4">
    <name type="scientific">Tannerella forsythia</name>
    <name type="common">Bacteroides forsythus</name>
    <dbReference type="NCBI Taxonomy" id="28112"/>
    <lineage>
        <taxon>Bacteria</taxon>
        <taxon>Pseudomonadati</taxon>
        <taxon>Bacteroidota</taxon>
        <taxon>Bacteroidia</taxon>
        <taxon>Bacteroidales</taxon>
        <taxon>Tannerellaceae</taxon>
        <taxon>Tannerella</taxon>
    </lineage>
</organism>
<keyword evidence="1" id="KW-0732">Signal</keyword>
<accession>A0A3P1YW62</accession>
<evidence type="ECO:0000313" key="3">
    <source>
        <dbReference type="EMBL" id="RRD75272.1"/>
    </source>
</evidence>
<dbReference type="InterPro" id="IPR050789">
    <property type="entry name" value="Diverse_Enzym_Activities"/>
</dbReference>
<dbReference type="InterPro" id="IPR001466">
    <property type="entry name" value="Beta-lactam-related"/>
</dbReference>
<reference evidence="3 4" key="1">
    <citation type="submission" date="2018-11" db="EMBL/GenBank/DDBJ databases">
        <title>Genomes From Bacteria Associated with the Canine Oral Cavity: a Test Case for Automated Genome-Based Taxonomic Assignment.</title>
        <authorList>
            <person name="Coil D.A."/>
            <person name="Jospin G."/>
            <person name="Darling A.E."/>
            <person name="Wallis C."/>
            <person name="Davis I.J."/>
            <person name="Harris S."/>
            <person name="Eisen J.A."/>
            <person name="Holcombe L.J."/>
            <person name="O'Flynn C."/>
        </authorList>
    </citation>
    <scope>NUCLEOTIDE SEQUENCE [LARGE SCALE GENOMIC DNA]</scope>
    <source>
        <strain evidence="3 4">OH1426_COT-023</strain>
    </source>
</reference>
<feature type="signal peptide" evidence="1">
    <location>
        <begin position="1"/>
        <end position="38"/>
    </location>
</feature>
<name>A0A3P1YW62_TANFO</name>
<evidence type="ECO:0000313" key="4">
    <source>
        <dbReference type="Proteomes" id="UP000279860"/>
    </source>
</evidence>
<dbReference type="Proteomes" id="UP000279860">
    <property type="component" value="Unassembled WGS sequence"/>
</dbReference>
<dbReference type="PANTHER" id="PTHR43283">
    <property type="entry name" value="BETA-LACTAMASE-RELATED"/>
    <property type="match status" value="1"/>
</dbReference>
<dbReference type="PANTHER" id="PTHR43283:SF7">
    <property type="entry name" value="BETA-LACTAMASE-RELATED DOMAIN-CONTAINING PROTEIN"/>
    <property type="match status" value="1"/>
</dbReference>
<feature type="domain" description="Beta-lactamase-related" evidence="2">
    <location>
        <begin position="141"/>
        <end position="427"/>
    </location>
</feature>